<dbReference type="InterPro" id="IPR018264">
    <property type="entry name" value="Ribosomal_bL33_CS"/>
</dbReference>
<reference evidence="6 7" key="1">
    <citation type="submission" date="2017-02" db="EMBL/GenBank/DDBJ databases">
        <authorList>
            <person name="Peterson S.W."/>
        </authorList>
    </citation>
    <scope>NUCLEOTIDE SEQUENCE [LARGE SCALE GENOMIC DNA]</scope>
    <source>
        <strain evidence="6 7">ATCC BAA-908</strain>
    </source>
</reference>
<dbReference type="NCBIfam" id="NF001764">
    <property type="entry name" value="PRK00504.1"/>
    <property type="match status" value="1"/>
</dbReference>
<dbReference type="Pfam" id="PF00471">
    <property type="entry name" value="Ribosomal_L33"/>
    <property type="match status" value="1"/>
</dbReference>
<dbReference type="PANTHER" id="PTHR43168">
    <property type="entry name" value="50S RIBOSOMAL PROTEIN L33, CHLOROPLASTIC"/>
    <property type="match status" value="1"/>
</dbReference>
<dbReference type="GO" id="GO:0005840">
    <property type="term" value="C:ribosome"/>
    <property type="evidence" value="ECO:0007669"/>
    <property type="project" value="UniProtKB-KW"/>
</dbReference>
<dbReference type="NCBIfam" id="TIGR01023">
    <property type="entry name" value="rpmG_bact"/>
    <property type="match status" value="1"/>
</dbReference>
<evidence type="ECO:0000256" key="1">
    <source>
        <dbReference type="ARBA" id="ARBA00007596"/>
    </source>
</evidence>
<dbReference type="OrthoDB" id="9801333at2"/>
<dbReference type="GO" id="GO:1990904">
    <property type="term" value="C:ribonucleoprotein complex"/>
    <property type="evidence" value="ECO:0007669"/>
    <property type="project" value="UniProtKB-KW"/>
</dbReference>
<protein>
    <recommendedName>
        <fullName evidence="4 5">Large ribosomal subunit protein bL33</fullName>
    </recommendedName>
</protein>
<keyword evidence="7" id="KW-1185">Reference proteome</keyword>
<dbReference type="GeneID" id="78316270"/>
<dbReference type="Gene3D" id="2.20.28.120">
    <property type="entry name" value="Ribosomal protein L33"/>
    <property type="match status" value="1"/>
</dbReference>
<dbReference type="GO" id="GO:0006412">
    <property type="term" value="P:translation"/>
    <property type="evidence" value="ECO:0007669"/>
    <property type="project" value="UniProtKB-UniRule"/>
</dbReference>
<dbReference type="RefSeq" id="WP_078932867.1">
    <property type="nucleotide sequence ID" value="NZ_FUWG01000006.1"/>
</dbReference>
<dbReference type="SUPFAM" id="SSF57829">
    <property type="entry name" value="Zn-binding ribosomal proteins"/>
    <property type="match status" value="1"/>
</dbReference>
<dbReference type="EMBL" id="FUWG01000006">
    <property type="protein sequence ID" value="SJZ36766.1"/>
    <property type="molecule type" value="Genomic_DNA"/>
</dbReference>
<evidence type="ECO:0000313" key="7">
    <source>
        <dbReference type="Proteomes" id="UP000190423"/>
    </source>
</evidence>
<keyword evidence="3 5" id="KW-0687">Ribonucleoprotein</keyword>
<dbReference type="NCBIfam" id="NF001860">
    <property type="entry name" value="PRK00595.1"/>
    <property type="match status" value="1"/>
</dbReference>
<evidence type="ECO:0000256" key="3">
    <source>
        <dbReference type="ARBA" id="ARBA00023274"/>
    </source>
</evidence>
<dbReference type="InterPro" id="IPR038584">
    <property type="entry name" value="Ribosomal_bL33_sf"/>
</dbReference>
<evidence type="ECO:0000256" key="5">
    <source>
        <dbReference type="HAMAP-Rule" id="MF_00294"/>
    </source>
</evidence>
<dbReference type="AlphaFoldDB" id="A0A1T4K2S8"/>
<evidence type="ECO:0000256" key="2">
    <source>
        <dbReference type="ARBA" id="ARBA00022980"/>
    </source>
</evidence>
<dbReference type="InterPro" id="IPR011332">
    <property type="entry name" value="Ribosomal_zn-bd"/>
</dbReference>
<comment type="similarity">
    <text evidence="1 5">Belongs to the bacterial ribosomal protein bL33 family.</text>
</comment>
<dbReference type="GO" id="GO:0005737">
    <property type="term" value="C:cytoplasm"/>
    <property type="evidence" value="ECO:0007669"/>
    <property type="project" value="UniProtKB-ARBA"/>
</dbReference>
<evidence type="ECO:0000313" key="6">
    <source>
        <dbReference type="EMBL" id="SJZ36766.1"/>
    </source>
</evidence>
<dbReference type="InterPro" id="IPR001705">
    <property type="entry name" value="Ribosomal_bL33"/>
</dbReference>
<dbReference type="STRING" id="261392.SAMN02745149_00969"/>
<accession>A0A1T4K2S8</accession>
<evidence type="ECO:0000256" key="4">
    <source>
        <dbReference type="ARBA" id="ARBA00035176"/>
    </source>
</evidence>
<dbReference type="PANTHER" id="PTHR43168:SF2">
    <property type="entry name" value="LARGE RIBOSOMAL SUBUNIT PROTEIN BL33C"/>
    <property type="match status" value="1"/>
</dbReference>
<dbReference type="HAMAP" id="MF_00294">
    <property type="entry name" value="Ribosomal_bL33"/>
    <property type="match status" value="1"/>
</dbReference>
<proteinExistence type="inferred from homology"/>
<gene>
    <name evidence="5" type="primary">rpmG</name>
    <name evidence="6" type="ORF">SAMN02745149_00969</name>
</gene>
<name>A0A1T4K2S8_TREPO</name>
<dbReference type="Proteomes" id="UP000190423">
    <property type="component" value="Unassembled WGS sequence"/>
</dbReference>
<dbReference type="PROSITE" id="PS00582">
    <property type="entry name" value="RIBOSOMAL_L33"/>
    <property type="match status" value="1"/>
</dbReference>
<organism evidence="6 7">
    <name type="scientific">Treponema porcinum</name>
    <dbReference type="NCBI Taxonomy" id="261392"/>
    <lineage>
        <taxon>Bacteria</taxon>
        <taxon>Pseudomonadati</taxon>
        <taxon>Spirochaetota</taxon>
        <taxon>Spirochaetia</taxon>
        <taxon>Spirochaetales</taxon>
        <taxon>Treponemataceae</taxon>
        <taxon>Treponema</taxon>
    </lineage>
</organism>
<dbReference type="GO" id="GO:0003735">
    <property type="term" value="F:structural constituent of ribosome"/>
    <property type="evidence" value="ECO:0007669"/>
    <property type="project" value="InterPro"/>
</dbReference>
<keyword evidence="2 5" id="KW-0689">Ribosomal protein</keyword>
<sequence>MASKKKGTVEIIALQCSECKRKNYTTYKNRKNITGKLELSKYCPFDRKHTMHKETKAK</sequence>